<organism evidence="3 4">
    <name type="scientific">Sphingopyxis granuli</name>
    <dbReference type="NCBI Taxonomy" id="267128"/>
    <lineage>
        <taxon>Bacteria</taxon>
        <taxon>Pseudomonadati</taxon>
        <taxon>Pseudomonadota</taxon>
        <taxon>Alphaproteobacteria</taxon>
        <taxon>Sphingomonadales</taxon>
        <taxon>Sphingomonadaceae</taxon>
        <taxon>Sphingopyxis</taxon>
    </lineage>
</organism>
<accession>A0AA86GGY0</accession>
<dbReference type="EMBL" id="CP012199">
    <property type="protein sequence ID" value="AMG72810.1"/>
    <property type="molecule type" value="Genomic_DNA"/>
</dbReference>
<keyword evidence="4" id="KW-1185">Reference proteome</keyword>
<evidence type="ECO:0000313" key="3">
    <source>
        <dbReference type="EMBL" id="AMG72810.1"/>
    </source>
</evidence>
<dbReference type="AlphaFoldDB" id="A0AA86GGY0"/>
<dbReference type="Pfam" id="PF13559">
    <property type="entry name" value="DUF4129"/>
    <property type="match status" value="1"/>
</dbReference>
<keyword evidence="1" id="KW-0812">Transmembrane</keyword>
<name>A0AA86GGY0_9SPHN</name>
<dbReference type="Proteomes" id="UP000058599">
    <property type="component" value="Chromosome"/>
</dbReference>
<evidence type="ECO:0000313" key="4">
    <source>
        <dbReference type="Proteomes" id="UP000058599"/>
    </source>
</evidence>
<dbReference type="InterPro" id="IPR025403">
    <property type="entry name" value="TgpA-like_C"/>
</dbReference>
<feature type="transmembrane region" description="Helical" evidence="1">
    <location>
        <begin position="81"/>
        <end position="102"/>
    </location>
</feature>
<sequence length="232" mass="24354">MMALAIAQASAAAPSAAASDRGWLLDPELIGPGFGQTMASGSIQTSIPPPPPVPETPTWLLAIGRALARFFEWSAPAGKPLLWIVVALLALVLLYHFVPAFARLVDALRRRRGDAPAPDPVGTAEAGAARALLAEADALAAAGRYAEAVHLLLFRSIEDIAGRRPGLVRPATTSRALAGARDLPGAARDAFGRIARAVEISLFGGRPIDAAAWEQCRTAYAELTVPRAWART</sequence>
<feature type="domain" description="Protein-glutamine gamma-glutamyltransferase-like C-terminal" evidence="2">
    <location>
        <begin position="155"/>
        <end position="220"/>
    </location>
</feature>
<reference evidence="3 4" key="1">
    <citation type="journal article" date="2016" name="BMC Genomics">
        <title>Genomic analysis of the nitrate-respiring Sphingopyxis granuli (formerly Sphingomonas macrogoltabida) strain TFA.</title>
        <authorList>
            <person name="Garcia-Romero I."/>
            <person name="Perez-Pulido A.J."/>
            <person name="Gonzalez-Flores Y.E."/>
            <person name="Reyes-Ramirez F."/>
            <person name="Santero E."/>
            <person name="Floriano B."/>
        </authorList>
    </citation>
    <scope>NUCLEOTIDE SEQUENCE [LARGE SCALE GENOMIC DNA]</scope>
    <source>
        <strain evidence="3 4">TFA</strain>
    </source>
</reference>
<keyword evidence="1" id="KW-0472">Membrane</keyword>
<gene>
    <name evidence="3" type="ORF">SGRAN_0414</name>
</gene>
<dbReference type="RefSeq" id="WP_067180343.1">
    <property type="nucleotide sequence ID" value="NZ_CP012199.1"/>
</dbReference>
<proteinExistence type="predicted"/>
<keyword evidence="1" id="KW-1133">Transmembrane helix</keyword>
<dbReference type="KEGG" id="sgi:SGRAN_0414"/>
<evidence type="ECO:0000259" key="2">
    <source>
        <dbReference type="Pfam" id="PF13559"/>
    </source>
</evidence>
<protein>
    <recommendedName>
        <fullName evidence="2">Protein-glutamine gamma-glutamyltransferase-like C-terminal domain-containing protein</fullName>
    </recommendedName>
</protein>
<evidence type="ECO:0000256" key="1">
    <source>
        <dbReference type="SAM" id="Phobius"/>
    </source>
</evidence>